<dbReference type="GO" id="GO:0005576">
    <property type="term" value="C:extracellular region"/>
    <property type="evidence" value="ECO:0007669"/>
    <property type="project" value="UniProtKB-SubCell"/>
</dbReference>
<dbReference type="AlphaFoldDB" id="A0A562YDL7"/>
<dbReference type="EMBL" id="SMZJ02000005">
    <property type="protein sequence ID" value="TWO32193.1"/>
    <property type="molecule type" value="Genomic_DNA"/>
</dbReference>
<feature type="site" description="Plays an important role in maintaining the position of the catalytic nucleophile" evidence="6">
    <location>
        <position position="204"/>
    </location>
</feature>
<dbReference type="InterPro" id="IPR022790">
    <property type="entry name" value="GH26_dom"/>
</dbReference>
<dbReference type="PANTHER" id="PTHR40079:SF4">
    <property type="entry name" value="GH26 DOMAIN-CONTAINING PROTEIN-RELATED"/>
    <property type="match status" value="1"/>
</dbReference>
<dbReference type="InterPro" id="IPR000805">
    <property type="entry name" value="Glyco_hydro_26"/>
</dbReference>
<comment type="catalytic activity">
    <reaction evidence="4">
        <text>Random hydrolysis of (1-&gt;4)-beta-D-mannosidic linkages in mannans, galactomannans and glucomannans.</text>
        <dbReference type="EC" id="3.2.1.78"/>
    </reaction>
</comment>
<keyword evidence="4" id="KW-0732">Signal</keyword>
<keyword evidence="3 4" id="KW-0326">Glycosidase</keyword>
<accession>A0A562YDL7</accession>
<evidence type="ECO:0000256" key="5">
    <source>
        <dbReference type="PIRSR" id="PIRSR018168-1"/>
    </source>
</evidence>
<keyword evidence="2 4" id="KW-0378">Hydrolase</keyword>
<comment type="caution">
    <text evidence="9">The sequence shown here is derived from an EMBL/GenBank/DDBJ whole genome shotgun (WGS) entry which is preliminary data.</text>
</comment>
<keyword evidence="4" id="KW-0119">Carbohydrate metabolism</keyword>
<organism evidence="9 10">
    <name type="scientific">Seonamhaeicola sediminis</name>
    <dbReference type="NCBI Taxonomy" id="2528206"/>
    <lineage>
        <taxon>Bacteria</taxon>
        <taxon>Pseudomonadati</taxon>
        <taxon>Bacteroidota</taxon>
        <taxon>Flavobacteriia</taxon>
        <taxon>Flavobacteriales</taxon>
        <taxon>Flavobacteriaceae</taxon>
    </lineage>
</organism>
<evidence type="ECO:0000256" key="4">
    <source>
        <dbReference type="PIRNR" id="PIRNR018168"/>
    </source>
</evidence>
<reference evidence="9 10" key="1">
    <citation type="submission" date="2019-03" db="EMBL/GenBank/DDBJ databases">
        <authorList>
            <person name="Zhong Y.L."/>
        </authorList>
    </citation>
    <scope>NUCLEOTIDE SEQUENCE [LARGE SCALE GENOMIC DNA]</scope>
    <source>
        <strain evidence="9 10">W255</strain>
    </source>
</reference>
<sequence>MKHIIKILVLIVFFCFSCQTDDLDLFDPNAVRDPITIDSQITFADPNLVQEAKDLHARLQHITQKGIALGQQEAVFGGLDFYEYNSLESDFSLVAGDYPAIIGFDLEGWERWDTSIPIERFFSRWESAIKNAHKNGSIITISWHASNPLSGGDAFDRTKVVGEMLEGGSVRSRFLRYLEDIAFFLNELKDENGRPIPVLFRPWHEMNGNFFYWGEGLRTNEEFKQLYRDTVTILSETYNVHNALYVYSPNIVTNAAEYMKNYPGDDYVDMLGIDLYDFRNGNFLNDAIRNLDIVESIAREKNMLFALTETGIENVPQSNWWTDNLYRAIRSSSITYAMIWRNARKDHFFGPYEGHPSEEDFRTFVSKDVILLNSDIQTE</sequence>
<dbReference type="PROSITE" id="PS51764">
    <property type="entry name" value="GH26"/>
    <property type="match status" value="1"/>
</dbReference>
<keyword evidence="10" id="KW-1185">Reference proteome</keyword>
<comment type="similarity">
    <text evidence="1 4 7">Belongs to the glycosyl hydrolase 26 family.</text>
</comment>
<dbReference type="GO" id="GO:0016985">
    <property type="term" value="F:mannan endo-1,4-beta-mannosidase activity"/>
    <property type="evidence" value="ECO:0007669"/>
    <property type="project" value="UniProtKB-UniRule"/>
</dbReference>
<evidence type="ECO:0000256" key="7">
    <source>
        <dbReference type="PROSITE-ProRule" id="PRU01100"/>
    </source>
</evidence>
<evidence type="ECO:0000256" key="2">
    <source>
        <dbReference type="ARBA" id="ARBA00022801"/>
    </source>
</evidence>
<name>A0A562YDL7_9FLAO</name>
<feature type="signal peptide" evidence="4">
    <location>
        <begin position="1"/>
        <end position="20"/>
    </location>
</feature>
<feature type="active site" description="Proton donor" evidence="5 7">
    <location>
        <position position="205"/>
    </location>
</feature>
<evidence type="ECO:0000256" key="6">
    <source>
        <dbReference type="PIRSR" id="PIRSR018168-3"/>
    </source>
</evidence>
<dbReference type="GO" id="GO:0006080">
    <property type="term" value="P:substituted mannan metabolic process"/>
    <property type="evidence" value="ECO:0007669"/>
    <property type="project" value="UniProtKB-UniRule"/>
</dbReference>
<keyword evidence="4" id="KW-0964">Secreted</keyword>
<evidence type="ECO:0000313" key="10">
    <source>
        <dbReference type="Proteomes" id="UP000295814"/>
    </source>
</evidence>
<dbReference type="Gene3D" id="3.20.20.80">
    <property type="entry name" value="Glycosidases"/>
    <property type="match status" value="1"/>
</dbReference>
<feature type="domain" description="GH26" evidence="8">
    <location>
        <begin position="50"/>
        <end position="373"/>
    </location>
</feature>
<dbReference type="PIRSF" id="PIRSF018168">
    <property type="entry name" value="Mannan-1_4-beta-mannosidase"/>
    <property type="match status" value="1"/>
</dbReference>
<dbReference type="InterPro" id="IPR017853">
    <property type="entry name" value="GH"/>
</dbReference>
<reference evidence="9 10" key="2">
    <citation type="submission" date="2019-07" db="EMBL/GenBank/DDBJ databases">
        <title>Seonamhaeicola sp. W255 draft genome.</title>
        <authorList>
            <person name="Zhang X.-Y."/>
            <person name="Zhang R."/>
            <person name="Zhong Y.-L."/>
            <person name="Du Z.-J."/>
        </authorList>
    </citation>
    <scope>NUCLEOTIDE SEQUENCE [LARGE SCALE GENOMIC DNA]</scope>
    <source>
        <strain evidence="9 10">W255</strain>
    </source>
</reference>
<evidence type="ECO:0000256" key="3">
    <source>
        <dbReference type="ARBA" id="ARBA00023295"/>
    </source>
</evidence>
<evidence type="ECO:0000313" key="9">
    <source>
        <dbReference type="EMBL" id="TWO32193.1"/>
    </source>
</evidence>
<protein>
    <recommendedName>
        <fullName evidence="4">Mannan endo-1,4-beta-mannosidase</fullName>
        <ecNumber evidence="4">3.2.1.78</ecNumber>
    </recommendedName>
</protein>
<proteinExistence type="inferred from homology"/>
<feature type="chain" id="PRO_5023585179" description="Mannan endo-1,4-beta-mannosidase" evidence="4">
    <location>
        <begin position="21"/>
        <end position="379"/>
    </location>
</feature>
<dbReference type="OrthoDB" id="9816550at2"/>
<dbReference type="EC" id="3.2.1.78" evidence="4"/>
<evidence type="ECO:0000256" key="1">
    <source>
        <dbReference type="ARBA" id="ARBA00007754"/>
    </source>
</evidence>
<comment type="subcellular location">
    <subcellularLocation>
        <location evidence="4">Secreted</location>
    </subcellularLocation>
</comment>
<dbReference type="InterPro" id="IPR016714">
    <property type="entry name" value="MANB/E"/>
</dbReference>
<gene>
    <name evidence="9" type="ORF">E1J38_010225</name>
</gene>
<feature type="active site" description="Nucleophile" evidence="5 7">
    <location>
        <position position="309"/>
    </location>
</feature>
<dbReference type="PANTHER" id="PTHR40079">
    <property type="entry name" value="MANNAN ENDO-1,4-BETA-MANNOSIDASE E-RELATED"/>
    <property type="match status" value="1"/>
</dbReference>
<dbReference type="Proteomes" id="UP000295814">
    <property type="component" value="Unassembled WGS sequence"/>
</dbReference>
<evidence type="ECO:0000259" key="8">
    <source>
        <dbReference type="PROSITE" id="PS51764"/>
    </source>
</evidence>
<dbReference type="Pfam" id="PF02156">
    <property type="entry name" value="Glyco_hydro_26"/>
    <property type="match status" value="1"/>
</dbReference>
<dbReference type="PRINTS" id="PR00739">
    <property type="entry name" value="GLHYDRLASE26"/>
</dbReference>
<dbReference type="SUPFAM" id="SSF51445">
    <property type="entry name" value="(Trans)glycosidases"/>
    <property type="match status" value="1"/>
</dbReference>
<dbReference type="RefSeq" id="WP_133356453.1">
    <property type="nucleotide sequence ID" value="NZ_SMZJ02000005.1"/>
</dbReference>